<reference evidence="2 3" key="1">
    <citation type="journal article" date="2018" name="Mol. Plant">
        <title>The genome of Artemisia annua provides insight into the evolution of Asteraceae family and artemisinin biosynthesis.</title>
        <authorList>
            <person name="Shen Q."/>
            <person name="Zhang L."/>
            <person name="Liao Z."/>
            <person name="Wang S."/>
            <person name="Yan T."/>
            <person name="Shi P."/>
            <person name="Liu M."/>
            <person name="Fu X."/>
            <person name="Pan Q."/>
            <person name="Wang Y."/>
            <person name="Lv Z."/>
            <person name="Lu X."/>
            <person name="Zhang F."/>
            <person name="Jiang W."/>
            <person name="Ma Y."/>
            <person name="Chen M."/>
            <person name="Hao X."/>
            <person name="Li L."/>
            <person name="Tang Y."/>
            <person name="Lv G."/>
            <person name="Zhou Y."/>
            <person name="Sun X."/>
            <person name="Brodelius P.E."/>
            <person name="Rose J.K.C."/>
            <person name="Tang K."/>
        </authorList>
    </citation>
    <scope>NUCLEOTIDE SEQUENCE [LARGE SCALE GENOMIC DNA]</scope>
    <source>
        <strain evidence="3">cv. Huhao1</strain>
        <tissue evidence="2">Leaf</tissue>
    </source>
</reference>
<dbReference type="EMBL" id="PKPP01003731">
    <property type="protein sequence ID" value="PWA67952.1"/>
    <property type="molecule type" value="Genomic_DNA"/>
</dbReference>
<proteinExistence type="predicted"/>
<name>A0A2U1N373_ARTAN</name>
<feature type="domain" description="FAR1" evidence="1">
    <location>
        <begin position="82"/>
        <end position="186"/>
    </location>
</feature>
<dbReference type="PANTHER" id="PTHR47718:SF17">
    <property type="entry name" value="PROTEIN FAR1-RELATED SEQUENCE 5-LIKE"/>
    <property type="match status" value="1"/>
</dbReference>
<protein>
    <submittedName>
        <fullName evidence="2">FAR1 DNA binding domain, Zinc finger, SWIM-type, MULE transposase domain, FHY3/FAR1 family</fullName>
    </submittedName>
</protein>
<keyword evidence="3" id="KW-1185">Reference proteome</keyword>
<gene>
    <name evidence="2" type="ORF">CTI12_AA311260</name>
</gene>
<dbReference type="OrthoDB" id="2402896at2759"/>
<dbReference type="PANTHER" id="PTHR47718">
    <property type="entry name" value="OS01G0519700 PROTEIN"/>
    <property type="match status" value="1"/>
</dbReference>
<dbReference type="InterPro" id="IPR004330">
    <property type="entry name" value="FAR1_DNA_bnd_dom"/>
</dbReference>
<evidence type="ECO:0000313" key="3">
    <source>
        <dbReference type="Proteomes" id="UP000245207"/>
    </source>
</evidence>
<accession>A0A2U1N373</accession>
<dbReference type="STRING" id="35608.A0A2U1N373"/>
<comment type="caution">
    <text evidence="2">The sequence shown here is derived from an EMBL/GenBank/DDBJ whole genome shotgun (WGS) entry which is preliminary data.</text>
</comment>
<organism evidence="2 3">
    <name type="scientific">Artemisia annua</name>
    <name type="common">Sweet wormwood</name>
    <dbReference type="NCBI Taxonomy" id="35608"/>
    <lineage>
        <taxon>Eukaryota</taxon>
        <taxon>Viridiplantae</taxon>
        <taxon>Streptophyta</taxon>
        <taxon>Embryophyta</taxon>
        <taxon>Tracheophyta</taxon>
        <taxon>Spermatophyta</taxon>
        <taxon>Magnoliopsida</taxon>
        <taxon>eudicotyledons</taxon>
        <taxon>Gunneridae</taxon>
        <taxon>Pentapetalae</taxon>
        <taxon>asterids</taxon>
        <taxon>campanulids</taxon>
        <taxon>Asterales</taxon>
        <taxon>Asteraceae</taxon>
        <taxon>Asteroideae</taxon>
        <taxon>Anthemideae</taxon>
        <taxon>Artemisiinae</taxon>
        <taxon>Artemisia</taxon>
    </lineage>
</organism>
<sequence>MNDSVDIEFVDNYVAGEPATPRAVNNEARDVFGDSLFTPPHDHQVGSFQPTPNGTKFWVPKVINKPVEGQIFDTLELALNAYKDYAREGGFEVRKGGQKYTKDSKDEPKNKYFYCVRQGFKPPPKAGNQKADKQKPTNPLGVTKVIKRRKRASCRCGCGAQLRLKKQPDGKYRVSKFIEKHNHSLVYEEDVKYLRASRRLTFSKQQLLNQLSNVNIGPVRSWKVLKEMYGGFEYIGATDVDCKNYKRGLNEFIAERDAQMVVDKLLSKVFHFPRKYLQRRWSKYALPNKIVTRPVDVASLSNPVECVNVVLRDIYGTVEDSVTRLVTDIQKLHLYKDDLDTLLEQVKIDIPNAPEMSKQELYAAALGVKEPETVNIVAPECRNKGSVSLKRHQTQAEITMIQSNKPPRLCNYCDTYGYHDSRNCPKKKADLEGQIA</sequence>
<dbReference type="Proteomes" id="UP000245207">
    <property type="component" value="Unassembled WGS sequence"/>
</dbReference>
<dbReference type="Pfam" id="PF03101">
    <property type="entry name" value="FAR1"/>
    <property type="match status" value="1"/>
</dbReference>
<dbReference type="AlphaFoldDB" id="A0A2U1N373"/>
<evidence type="ECO:0000259" key="1">
    <source>
        <dbReference type="Pfam" id="PF03101"/>
    </source>
</evidence>
<evidence type="ECO:0000313" key="2">
    <source>
        <dbReference type="EMBL" id="PWA67952.1"/>
    </source>
</evidence>